<sequence>AFALELLGVLLLSTQSAIALSAFSRASALLAFGAVLLAFGAVLLRTLFRAVFVSICYNNAL</sequence>
<reference evidence="2" key="2">
    <citation type="submission" date="2021-04" db="EMBL/GenBank/DDBJ databases">
        <authorList>
            <person name="Gilroy R."/>
        </authorList>
    </citation>
    <scope>NUCLEOTIDE SEQUENCE</scope>
    <source>
        <strain evidence="2">378</strain>
    </source>
</reference>
<keyword evidence="1" id="KW-1133">Transmembrane helix</keyword>
<proteinExistence type="predicted"/>
<evidence type="ECO:0000313" key="2">
    <source>
        <dbReference type="EMBL" id="MBU3843563.1"/>
    </source>
</evidence>
<evidence type="ECO:0000256" key="1">
    <source>
        <dbReference type="SAM" id="Phobius"/>
    </source>
</evidence>
<evidence type="ECO:0000313" key="3">
    <source>
        <dbReference type="Proteomes" id="UP000733611"/>
    </source>
</evidence>
<reference evidence="2" key="1">
    <citation type="journal article" date="2021" name="PeerJ">
        <title>Extensive microbial diversity within the chicken gut microbiome revealed by metagenomics and culture.</title>
        <authorList>
            <person name="Gilroy R."/>
            <person name="Ravi A."/>
            <person name="Getino M."/>
            <person name="Pursley I."/>
            <person name="Horton D.L."/>
            <person name="Alikhan N.F."/>
            <person name="Baker D."/>
            <person name="Gharbi K."/>
            <person name="Hall N."/>
            <person name="Watson M."/>
            <person name="Adriaenssens E.M."/>
            <person name="Foster-Nyarko E."/>
            <person name="Jarju S."/>
            <person name="Secka A."/>
            <person name="Antonio M."/>
            <person name="Oren A."/>
            <person name="Chaudhuri R.R."/>
            <person name="La Ragione R."/>
            <person name="Hildebrand F."/>
            <person name="Pallen M.J."/>
        </authorList>
    </citation>
    <scope>NUCLEOTIDE SEQUENCE</scope>
    <source>
        <strain evidence="2">378</strain>
    </source>
</reference>
<feature type="non-terminal residue" evidence="2">
    <location>
        <position position="1"/>
    </location>
</feature>
<gene>
    <name evidence="2" type="ORF">H9847_01630</name>
</gene>
<dbReference type="AlphaFoldDB" id="A0A948TF08"/>
<name>A0A948TF08_9GAMM</name>
<dbReference type="EMBL" id="JAHLFE010000030">
    <property type="protein sequence ID" value="MBU3843563.1"/>
    <property type="molecule type" value="Genomic_DNA"/>
</dbReference>
<protein>
    <submittedName>
        <fullName evidence="2">Uncharacterized protein</fullName>
    </submittedName>
</protein>
<dbReference type="Proteomes" id="UP000733611">
    <property type="component" value="Unassembled WGS sequence"/>
</dbReference>
<keyword evidence="1" id="KW-0472">Membrane</keyword>
<keyword evidence="1" id="KW-0812">Transmembrane</keyword>
<accession>A0A948TF08</accession>
<comment type="caution">
    <text evidence="2">The sequence shown here is derived from an EMBL/GenBank/DDBJ whole genome shotgun (WGS) entry which is preliminary data.</text>
</comment>
<organism evidence="2 3">
    <name type="scientific">Candidatus Anaerobiospirillum pullicola</name>
    <dbReference type="NCBI Taxonomy" id="2838451"/>
    <lineage>
        <taxon>Bacteria</taxon>
        <taxon>Pseudomonadati</taxon>
        <taxon>Pseudomonadota</taxon>
        <taxon>Gammaproteobacteria</taxon>
        <taxon>Aeromonadales</taxon>
        <taxon>Succinivibrionaceae</taxon>
        <taxon>Anaerobiospirillum</taxon>
    </lineage>
</organism>
<feature type="transmembrane region" description="Helical" evidence="1">
    <location>
        <begin position="29"/>
        <end position="48"/>
    </location>
</feature>